<dbReference type="InterPro" id="IPR002205">
    <property type="entry name" value="Topo_IIA_dom_A"/>
</dbReference>
<evidence type="ECO:0000313" key="6">
    <source>
        <dbReference type="Proteomes" id="UP000694240"/>
    </source>
</evidence>
<evidence type="ECO:0000256" key="1">
    <source>
        <dbReference type="PROSITE-ProRule" id="PRU10007"/>
    </source>
</evidence>
<dbReference type="GO" id="GO:0006265">
    <property type="term" value="P:DNA topological change"/>
    <property type="evidence" value="ECO:0007669"/>
    <property type="project" value="InterPro"/>
</dbReference>
<dbReference type="Pfam" id="PF00521">
    <property type="entry name" value="DNA_topoisoIV"/>
    <property type="match status" value="1"/>
</dbReference>
<dbReference type="PROSITE" id="PS00687">
    <property type="entry name" value="ALDEHYDE_DEHYDR_GLU"/>
    <property type="match status" value="1"/>
</dbReference>
<feature type="region of interest" description="Disordered" evidence="3">
    <location>
        <begin position="697"/>
        <end position="719"/>
    </location>
</feature>
<sequence>MNSWSCHCLPYGDVGRKIVQAAATSNLKKVSLELGGKSPLLIFNDADVDKAADLALLGCFYNKGDICVASSRVFVQEGIYDKVVEKLVEKAKDPLPKGCLDKLEQICSAFLWTGAPNSSRGAKVSWDSLIWLLSAGGGSLWVSWIHKVIIRGSVLGDGFSTVWFLDLEEASKAAYSSSTIHFLSSSVSQVIANGSWLLPRGRHPVILLLRACLPATPPTLSPLDSDFYLWRNSLSDAPGNFSSSKTWASLHPHSSEQVSWFKSVWFSQRIPKHAFILWVTLRDRLTTRDRLRSWGLSVPVFLLHLSLMILCDGSSHLLPTPELNIICKLIFQAVVYIIWKERNSRVHSNIAKSSALLVKEIQVTIRAKLAGLDRSNALLRSNVATTSRQPQDTYLSTWLIKDNLRKILSLSYIEHGKNEGATLLTGGKAIGGRDKGYFSLNQLYIFADVTEDMKIYKDEIFGPVMSLMKFKTVEEGIKCANNTKYGLAAGIVSQDIDLINTVSRSIKAGIIWVNCYFGFDLDCPYGGYKMGGNCRESGMDALDLYLETNSVVMPLHNSPWIYQYHHHPQNGDDDRIVDFQIKVENKTEAAGFLEKFNLNTTFSTKNMYLFDKKNVLKKYSTPEKILQEFFDLRLEFYKKRKNLELELVKLDNKVNIMRTVLSGESVVSKMKKADFVQELRQEEVRPFPKMAKPVEAAVAGATDGAEESEESSVAPAPSSPFIPNSDYEVLWDIRSLTIEKEKFKDLNAQRDQKMKAFEELGKTTPESLWLKDLEAFETELEKLDPQPEEERQAPKKPAPKKASETRYDTVQEVRAQRDQMMDAVEDLKNATPESLWLKELEELDKQDAQPDEERQAPKKPAPKKASESVTKEASNSAMDTETTETAKEISLDDDDDDVVVSPEKKVRKLRSSPFNKKSSSVMSRLANKEEESSENAAGNSSSEKSGDVFANRGYVWWSDSESESGNESEFDIEDDEDDE</sequence>
<dbReference type="InterPro" id="IPR015590">
    <property type="entry name" value="Aldehyde_DH_dom"/>
</dbReference>
<feature type="active site" evidence="1">
    <location>
        <position position="33"/>
    </location>
</feature>
<dbReference type="InterPro" id="IPR026960">
    <property type="entry name" value="RVT-Znf"/>
</dbReference>
<accession>A0A8T1XF11</accession>
<feature type="compositionally biased region" description="Polar residues" evidence="3">
    <location>
        <begin position="912"/>
        <end position="922"/>
    </location>
</feature>
<dbReference type="InterPro" id="IPR029510">
    <property type="entry name" value="Ald_DH_CS_GLU"/>
</dbReference>
<proteinExistence type="inferred from homology"/>
<feature type="region of interest" description="Disordered" evidence="3">
    <location>
        <begin position="781"/>
        <end position="979"/>
    </location>
</feature>
<dbReference type="GO" id="GO:0003677">
    <property type="term" value="F:DNA binding"/>
    <property type="evidence" value="ECO:0007669"/>
    <property type="project" value="InterPro"/>
</dbReference>
<gene>
    <name evidence="5" type="ORF">ISN45_Aa08g003460</name>
</gene>
<dbReference type="Proteomes" id="UP000694240">
    <property type="component" value="Chromosome 13"/>
</dbReference>
<evidence type="ECO:0000259" key="4">
    <source>
        <dbReference type="SMART" id="SM00434"/>
    </source>
</evidence>
<name>A0A8T1XF11_9BRAS</name>
<dbReference type="GO" id="GO:0016491">
    <property type="term" value="F:oxidoreductase activity"/>
    <property type="evidence" value="ECO:0007669"/>
    <property type="project" value="UniProtKB-KW"/>
</dbReference>
<feature type="compositionally biased region" description="Basic and acidic residues" evidence="3">
    <location>
        <begin position="836"/>
        <end position="856"/>
    </location>
</feature>
<feature type="domain" description="Topo IIA-type catalytic" evidence="4">
    <location>
        <begin position="402"/>
        <end position="771"/>
    </location>
</feature>
<dbReference type="AlphaFoldDB" id="A0A8T1XF11"/>
<dbReference type="Pfam" id="PF00171">
    <property type="entry name" value="Aldedh"/>
    <property type="match status" value="2"/>
</dbReference>
<keyword evidence="2" id="KW-0560">Oxidoreductase</keyword>
<dbReference type="EMBL" id="JAEFBK010000013">
    <property type="protein sequence ID" value="KAG7532682.1"/>
    <property type="molecule type" value="Genomic_DNA"/>
</dbReference>
<dbReference type="Pfam" id="PF13966">
    <property type="entry name" value="zf-RVT"/>
    <property type="match status" value="1"/>
</dbReference>
<dbReference type="PANTHER" id="PTHR11699">
    <property type="entry name" value="ALDEHYDE DEHYDROGENASE-RELATED"/>
    <property type="match status" value="1"/>
</dbReference>
<dbReference type="GO" id="GO:0003918">
    <property type="term" value="F:DNA topoisomerase type II (double strand cut, ATP-hydrolyzing) activity"/>
    <property type="evidence" value="ECO:0007669"/>
    <property type="project" value="InterPro"/>
</dbReference>
<feature type="compositionally biased region" description="Basic and acidic residues" evidence="3">
    <location>
        <begin position="781"/>
        <end position="793"/>
    </location>
</feature>
<dbReference type="SMART" id="SM00434">
    <property type="entry name" value="TOP4c"/>
    <property type="match status" value="1"/>
</dbReference>
<dbReference type="GO" id="GO:0005524">
    <property type="term" value="F:ATP binding"/>
    <property type="evidence" value="ECO:0007669"/>
    <property type="project" value="InterPro"/>
</dbReference>
<comment type="similarity">
    <text evidence="2">Belongs to the aldehyde dehydrogenase family.</text>
</comment>
<comment type="caution">
    <text evidence="5">The sequence shown here is derived from an EMBL/GenBank/DDBJ whole genome shotgun (WGS) entry which is preliminary data.</text>
</comment>
<reference evidence="5 6" key="1">
    <citation type="submission" date="2020-12" db="EMBL/GenBank/DDBJ databases">
        <title>Concerted genomic and epigenomic changes stabilize Arabidopsis allopolyploids.</title>
        <authorList>
            <person name="Chen Z."/>
        </authorList>
    </citation>
    <scope>NUCLEOTIDE SEQUENCE [LARGE SCALE GENOMIC DNA]</scope>
    <source>
        <strain evidence="5">Allo738</strain>
        <tissue evidence="5">Leaf</tissue>
    </source>
</reference>
<evidence type="ECO:0000256" key="2">
    <source>
        <dbReference type="RuleBase" id="RU003345"/>
    </source>
</evidence>
<keyword evidence="6" id="KW-1185">Reference proteome</keyword>
<evidence type="ECO:0000256" key="3">
    <source>
        <dbReference type="SAM" id="MobiDB-lite"/>
    </source>
</evidence>
<evidence type="ECO:0000313" key="5">
    <source>
        <dbReference type="EMBL" id="KAG7532682.1"/>
    </source>
</evidence>
<protein>
    <submittedName>
        <fullName evidence="5">Aldehyde dehydrogenase domain</fullName>
    </submittedName>
</protein>
<feature type="compositionally biased region" description="Basic and acidic residues" evidence="3">
    <location>
        <begin position="801"/>
        <end position="828"/>
    </location>
</feature>
<feature type="compositionally biased region" description="Polar residues" evidence="3">
    <location>
        <begin position="871"/>
        <end position="880"/>
    </location>
</feature>
<feature type="compositionally biased region" description="Acidic residues" evidence="3">
    <location>
        <begin position="960"/>
        <end position="979"/>
    </location>
</feature>
<feature type="compositionally biased region" description="Low complexity" evidence="3">
    <location>
        <begin position="934"/>
        <end position="943"/>
    </location>
</feature>
<organism evidence="5 6">
    <name type="scientific">Arabidopsis thaliana x Arabidopsis arenosa</name>
    <dbReference type="NCBI Taxonomy" id="1240361"/>
    <lineage>
        <taxon>Eukaryota</taxon>
        <taxon>Viridiplantae</taxon>
        <taxon>Streptophyta</taxon>
        <taxon>Embryophyta</taxon>
        <taxon>Tracheophyta</taxon>
        <taxon>Spermatophyta</taxon>
        <taxon>Magnoliopsida</taxon>
        <taxon>eudicotyledons</taxon>
        <taxon>Gunneridae</taxon>
        <taxon>Pentapetalae</taxon>
        <taxon>rosids</taxon>
        <taxon>malvids</taxon>
        <taxon>Brassicales</taxon>
        <taxon>Brassicaceae</taxon>
        <taxon>Camelineae</taxon>
        <taxon>Arabidopsis</taxon>
    </lineage>
</organism>